<dbReference type="Pfam" id="PF07859">
    <property type="entry name" value="Abhydrolase_3"/>
    <property type="match status" value="1"/>
</dbReference>
<dbReference type="AlphaFoldDB" id="A0A2M8LRK3"/>
<dbReference type="EMBL" id="PGGW01000069">
    <property type="protein sequence ID" value="PJE94559.1"/>
    <property type="molecule type" value="Genomic_DNA"/>
</dbReference>
<keyword evidence="4" id="KW-1185">Reference proteome</keyword>
<evidence type="ECO:0000256" key="1">
    <source>
        <dbReference type="ARBA" id="ARBA00022801"/>
    </source>
</evidence>
<keyword evidence="1" id="KW-0378">Hydrolase</keyword>
<dbReference type="RefSeq" id="WP_100205169.1">
    <property type="nucleotide sequence ID" value="NZ_PGGW01000069.1"/>
</dbReference>
<dbReference type="PANTHER" id="PTHR48081:SF8">
    <property type="entry name" value="ALPHA_BETA HYDROLASE FOLD-3 DOMAIN-CONTAINING PROTEIN-RELATED"/>
    <property type="match status" value="1"/>
</dbReference>
<evidence type="ECO:0000259" key="2">
    <source>
        <dbReference type="Pfam" id="PF07859"/>
    </source>
</evidence>
<accession>A0A2M8LRK3</accession>
<dbReference type="PANTHER" id="PTHR48081">
    <property type="entry name" value="AB HYDROLASE SUPERFAMILY PROTEIN C4A8.06C"/>
    <property type="match status" value="1"/>
</dbReference>
<dbReference type="InterPro" id="IPR050300">
    <property type="entry name" value="GDXG_lipolytic_enzyme"/>
</dbReference>
<dbReference type="InterPro" id="IPR013094">
    <property type="entry name" value="AB_hydrolase_3"/>
</dbReference>
<dbReference type="Gene3D" id="3.40.50.1820">
    <property type="entry name" value="alpha/beta hydrolase"/>
    <property type="match status" value="1"/>
</dbReference>
<gene>
    <name evidence="3" type="ORF">CUT44_30630</name>
</gene>
<dbReference type="SUPFAM" id="SSF53474">
    <property type="entry name" value="alpha/beta-Hydrolases"/>
    <property type="match status" value="1"/>
</dbReference>
<sequence length="316" mass="33543">MRYRFDPELAAALCLMPEVDITDLDEARAAQAWQLAAAVAAADTTGVDVTEAGAPGPDGAPEVRLRLYRPKGARGPLPAVYGIHGGGYVLGSPDADHDWNLMLCRELAALVVSVDYRLAPEHPFPAPLEDCYAGLCWLVKNTAELDVLPDRIAVWGDSAGAGLAAGLALLARDRCGPAICFQHLCSPSLDDRLDTPSARRFTDTPVWNRRNALLSWEAYLGPGRRGAPGVSPYAAPARAGAAGLAGLPPAYVSVMEFDPLRDEGLDYARALLAAGVPAEVHLFPGTFHGAWAVEHAAVIRRATDEAVAVLRRALGR</sequence>
<evidence type="ECO:0000313" key="3">
    <source>
        <dbReference type="EMBL" id="PJE94559.1"/>
    </source>
</evidence>
<organism evidence="3 4">
    <name type="scientific">Streptomyces carminius</name>
    <dbReference type="NCBI Taxonomy" id="2665496"/>
    <lineage>
        <taxon>Bacteria</taxon>
        <taxon>Bacillati</taxon>
        <taxon>Actinomycetota</taxon>
        <taxon>Actinomycetes</taxon>
        <taxon>Kitasatosporales</taxon>
        <taxon>Streptomycetaceae</taxon>
        <taxon>Streptomyces</taxon>
    </lineage>
</organism>
<dbReference type="GO" id="GO:0016787">
    <property type="term" value="F:hydrolase activity"/>
    <property type="evidence" value="ECO:0007669"/>
    <property type="project" value="UniProtKB-KW"/>
</dbReference>
<comment type="caution">
    <text evidence="3">The sequence shown here is derived from an EMBL/GenBank/DDBJ whole genome shotgun (WGS) entry which is preliminary data.</text>
</comment>
<evidence type="ECO:0000313" key="4">
    <source>
        <dbReference type="Proteomes" id="UP000230407"/>
    </source>
</evidence>
<reference evidence="3 4" key="1">
    <citation type="submission" date="2017-11" db="EMBL/GenBank/DDBJ databases">
        <title>Streptomyces carmine sp. nov., a novel actinomycete isolated from Sophora alopecuroides in Xinjiang, China.</title>
        <authorList>
            <person name="Wang Y."/>
            <person name="Luo X."/>
            <person name="Wan C."/>
            <person name="Zhang L."/>
        </authorList>
    </citation>
    <scope>NUCLEOTIDE SEQUENCE [LARGE SCALE GENOMIC DNA]</scope>
    <source>
        <strain evidence="3 4">TRM SA0054</strain>
    </source>
</reference>
<dbReference type="Proteomes" id="UP000230407">
    <property type="component" value="Unassembled WGS sequence"/>
</dbReference>
<proteinExistence type="predicted"/>
<dbReference type="InterPro" id="IPR029058">
    <property type="entry name" value="AB_hydrolase_fold"/>
</dbReference>
<protein>
    <submittedName>
        <fullName evidence="3">Esterase</fullName>
    </submittedName>
</protein>
<name>A0A2M8LRK3_9ACTN</name>
<feature type="domain" description="Alpha/beta hydrolase fold-3" evidence="2">
    <location>
        <begin position="83"/>
        <end position="290"/>
    </location>
</feature>